<sequence>MLSFEQALQNLLDAATPPRTQEALPLLQASGRVLAHDVLADLDVPPADNSAMDGYALRVGDLVAGQAQSPILPISQRIPAGSVPLPLQAGTAARIFTGAPIPSGADAVVMQEHCTAEGDAVRVNQLPQAGQNIRRAGEDIARGSTVLQAGVLLGPAELGLAASLGVASLPVWQRLRVAVFFTGDELQAPGLPLAPGQIYNSNRYVLVSQLEALGCSVRDIGSVPDDLAATRAALRRAAEDSDLIITCGGVSVGEEDHVKAALEAEGSLQSWRVAIRPGKPLAFGRVGEVPFIGLPGNPVSSFVTFQMLVRPYLRRLQGMREVLPRRLPMRAAFATKKAVPVREFLRARCNAEGSLELFPQQGSAVLSSCTWAEGLVDKAPDTLIEPGDIVSYIPFGALP</sequence>
<evidence type="ECO:0000256" key="1">
    <source>
        <dbReference type="ARBA" id="ARBA00002901"/>
    </source>
</evidence>
<dbReference type="SUPFAM" id="SSF63882">
    <property type="entry name" value="MoeA N-terminal region -like"/>
    <property type="match status" value="1"/>
</dbReference>
<dbReference type="InterPro" id="IPR008284">
    <property type="entry name" value="MoCF_biosynth_CS"/>
</dbReference>
<dbReference type="Pfam" id="PF03453">
    <property type="entry name" value="MoeA_N"/>
    <property type="match status" value="1"/>
</dbReference>
<dbReference type="Gene3D" id="3.40.980.10">
    <property type="entry name" value="MoaB/Mog-like domain"/>
    <property type="match status" value="1"/>
</dbReference>
<dbReference type="PROSITE" id="PS01079">
    <property type="entry name" value="MOCF_BIOSYNTHESIS_2"/>
    <property type="match status" value="1"/>
</dbReference>
<dbReference type="InterPro" id="IPR036135">
    <property type="entry name" value="MoeA_linker/N_sf"/>
</dbReference>
<gene>
    <name evidence="8" type="primary">glp</name>
    <name evidence="8" type="ORF">ABDB84_04025</name>
</gene>
<dbReference type="NCBIfam" id="TIGR00177">
    <property type="entry name" value="molyb_syn"/>
    <property type="match status" value="1"/>
</dbReference>
<evidence type="ECO:0000256" key="2">
    <source>
        <dbReference type="ARBA" id="ARBA00005046"/>
    </source>
</evidence>
<comment type="catalytic activity">
    <reaction evidence="5">
        <text>adenylyl-molybdopterin + molybdate = Mo-molybdopterin + AMP + H(+)</text>
        <dbReference type="Rhea" id="RHEA:35047"/>
        <dbReference type="ChEBI" id="CHEBI:15378"/>
        <dbReference type="ChEBI" id="CHEBI:36264"/>
        <dbReference type="ChEBI" id="CHEBI:62727"/>
        <dbReference type="ChEBI" id="CHEBI:71302"/>
        <dbReference type="ChEBI" id="CHEBI:456215"/>
        <dbReference type="EC" id="2.10.1.1"/>
    </reaction>
</comment>
<protein>
    <recommendedName>
        <fullName evidence="6">Molybdopterin molybdenumtransferase</fullName>
        <ecNumber evidence="6">2.10.1.1</ecNumber>
    </recommendedName>
</protein>
<proteinExistence type="inferred from homology"/>
<dbReference type="InterPro" id="IPR005111">
    <property type="entry name" value="MoeA_C_domain_IV"/>
</dbReference>
<comment type="cofactor">
    <cofactor evidence="6">
        <name>Mg(2+)</name>
        <dbReference type="ChEBI" id="CHEBI:18420"/>
    </cofactor>
</comment>
<name>A0ABU9YV84_9RHOO</name>
<accession>A0ABU9YV84</accession>
<dbReference type="InterPro" id="IPR036425">
    <property type="entry name" value="MoaB/Mog-like_dom_sf"/>
</dbReference>
<comment type="caution">
    <text evidence="8">The sequence shown here is derived from an EMBL/GenBank/DDBJ whole genome shotgun (WGS) entry which is preliminary data.</text>
</comment>
<dbReference type="Gene3D" id="2.170.190.11">
    <property type="entry name" value="Molybdopterin biosynthesis moea protein, domain 3"/>
    <property type="match status" value="1"/>
</dbReference>
<dbReference type="EC" id="2.10.1.1" evidence="6"/>
<dbReference type="EMBL" id="JBDIVE010000002">
    <property type="protein sequence ID" value="MEN3067635.1"/>
    <property type="molecule type" value="Genomic_DNA"/>
</dbReference>
<dbReference type="SUPFAM" id="SSF53218">
    <property type="entry name" value="Molybdenum cofactor biosynthesis proteins"/>
    <property type="match status" value="1"/>
</dbReference>
<dbReference type="Gene3D" id="2.40.340.10">
    <property type="entry name" value="MoeA, C-terminal, domain IV"/>
    <property type="match status" value="1"/>
</dbReference>
<dbReference type="PANTHER" id="PTHR10192:SF5">
    <property type="entry name" value="GEPHYRIN"/>
    <property type="match status" value="1"/>
</dbReference>
<comment type="similarity">
    <text evidence="3 6">Belongs to the MoeA family.</text>
</comment>
<dbReference type="RefSeq" id="WP_345918405.1">
    <property type="nucleotide sequence ID" value="NZ_JBDIVE010000002.1"/>
</dbReference>
<dbReference type="InterPro" id="IPR005110">
    <property type="entry name" value="MoeA_linker/N"/>
</dbReference>
<evidence type="ECO:0000256" key="3">
    <source>
        <dbReference type="ARBA" id="ARBA00010763"/>
    </source>
</evidence>
<dbReference type="SMART" id="SM00852">
    <property type="entry name" value="MoCF_biosynth"/>
    <property type="match status" value="1"/>
</dbReference>
<dbReference type="CDD" id="cd00887">
    <property type="entry name" value="MoeA"/>
    <property type="match status" value="1"/>
</dbReference>
<feature type="domain" description="MoaB/Mog" evidence="7">
    <location>
        <begin position="178"/>
        <end position="315"/>
    </location>
</feature>
<evidence type="ECO:0000313" key="8">
    <source>
        <dbReference type="EMBL" id="MEN3067635.1"/>
    </source>
</evidence>
<keyword evidence="6" id="KW-0479">Metal-binding</keyword>
<dbReference type="InterPro" id="IPR038987">
    <property type="entry name" value="MoeA-like"/>
</dbReference>
<keyword evidence="4 6" id="KW-0501">Molybdenum cofactor biosynthesis</keyword>
<evidence type="ECO:0000256" key="6">
    <source>
        <dbReference type="RuleBase" id="RU365090"/>
    </source>
</evidence>
<dbReference type="Gene3D" id="3.90.105.10">
    <property type="entry name" value="Molybdopterin biosynthesis moea protein, domain 2"/>
    <property type="match status" value="1"/>
</dbReference>
<dbReference type="InterPro" id="IPR036688">
    <property type="entry name" value="MoeA_C_domain_IV_sf"/>
</dbReference>
<evidence type="ECO:0000313" key="9">
    <source>
        <dbReference type="Proteomes" id="UP001410394"/>
    </source>
</evidence>
<comment type="function">
    <text evidence="1 6">Catalyzes the insertion of molybdate into adenylated molybdopterin with the concomitant release of AMP.</text>
</comment>
<evidence type="ECO:0000256" key="5">
    <source>
        <dbReference type="ARBA" id="ARBA00047317"/>
    </source>
</evidence>
<comment type="pathway">
    <text evidence="2 6">Cofactor biosynthesis; molybdopterin biosynthesis.</text>
</comment>
<dbReference type="PANTHER" id="PTHR10192">
    <property type="entry name" value="MOLYBDOPTERIN BIOSYNTHESIS PROTEIN"/>
    <property type="match status" value="1"/>
</dbReference>
<keyword evidence="6" id="KW-0500">Molybdenum</keyword>
<keyword evidence="6" id="KW-0460">Magnesium</keyword>
<reference evidence="8 9" key="1">
    <citation type="journal article" date="2018" name="Int. J. Syst. Evol. Microbiol.">
        <title>Uliginosibacterium sediminicola sp. nov., isolated from freshwater sediment.</title>
        <authorList>
            <person name="Hwang W.M."/>
            <person name="Kim S.M."/>
            <person name="Kang K."/>
            <person name="Ahn T.Y."/>
        </authorList>
    </citation>
    <scope>NUCLEOTIDE SEQUENCE [LARGE SCALE GENOMIC DNA]</scope>
    <source>
        <strain evidence="8 9">M1-21</strain>
    </source>
</reference>
<keyword evidence="9" id="KW-1185">Reference proteome</keyword>
<dbReference type="InterPro" id="IPR001453">
    <property type="entry name" value="MoaB/Mog_dom"/>
</dbReference>
<organism evidence="8 9">
    <name type="scientific">Uliginosibacterium sediminicola</name>
    <dbReference type="NCBI Taxonomy" id="2024550"/>
    <lineage>
        <taxon>Bacteria</taxon>
        <taxon>Pseudomonadati</taxon>
        <taxon>Pseudomonadota</taxon>
        <taxon>Betaproteobacteria</taxon>
        <taxon>Rhodocyclales</taxon>
        <taxon>Zoogloeaceae</taxon>
        <taxon>Uliginosibacterium</taxon>
    </lineage>
</organism>
<dbReference type="Pfam" id="PF00994">
    <property type="entry name" value="MoCF_biosynth"/>
    <property type="match status" value="1"/>
</dbReference>
<dbReference type="SUPFAM" id="SSF63867">
    <property type="entry name" value="MoeA C-terminal domain-like"/>
    <property type="match status" value="1"/>
</dbReference>
<dbReference type="Proteomes" id="UP001410394">
    <property type="component" value="Unassembled WGS sequence"/>
</dbReference>
<dbReference type="Pfam" id="PF03454">
    <property type="entry name" value="MoeA_C"/>
    <property type="match status" value="1"/>
</dbReference>
<dbReference type="NCBIfam" id="NF045515">
    <property type="entry name" value="Glp_gephyrin"/>
    <property type="match status" value="1"/>
</dbReference>
<keyword evidence="6" id="KW-0808">Transferase</keyword>
<evidence type="ECO:0000256" key="4">
    <source>
        <dbReference type="ARBA" id="ARBA00023150"/>
    </source>
</evidence>
<evidence type="ECO:0000259" key="7">
    <source>
        <dbReference type="SMART" id="SM00852"/>
    </source>
</evidence>